<dbReference type="RefSeq" id="XP_003839517.1">
    <property type="nucleotide sequence ID" value="XM_003839469.1"/>
</dbReference>
<keyword evidence="1" id="KW-0812">Transmembrane</keyword>
<dbReference type="EMBL" id="FP929127">
    <property type="protein sequence ID" value="CBX96038.1"/>
    <property type="molecule type" value="Genomic_DNA"/>
</dbReference>
<reference evidence="3" key="1">
    <citation type="journal article" date="2011" name="Nat. Commun.">
        <title>Effector diversification within compartments of the Leptosphaeria maculans genome affected by Repeat-Induced Point mutations.</title>
        <authorList>
            <person name="Rouxel T."/>
            <person name="Grandaubert J."/>
            <person name="Hane J.K."/>
            <person name="Hoede C."/>
            <person name="van de Wouw A.P."/>
            <person name="Couloux A."/>
            <person name="Dominguez V."/>
            <person name="Anthouard V."/>
            <person name="Bally P."/>
            <person name="Bourras S."/>
            <person name="Cozijnsen A.J."/>
            <person name="Ciuffetti L.M."/>
            <person name="Degrave A."/>
            <person name="Dilmaghani A."/>
            <person name="Duret L."/>
            <person name="Fudal I."/>
            <person name="Goodwin S.B."/>
            <person name="Gout L."/>
            <person name="Glaser N."/>
            <person name="Linglin J."/>
            <person name="Kema G.H.J."/>
            <person name="Lapalu N."/>
            <person name="Lawrence C.B."/>
            <person name="May K."/>
            <person name="Meyer M."/>
            <person name="Ollivier B."/>
            <person name="Poulain J."/>
            <person name="Schoch C.L."/>
            <person name="Simon A."/>
            <person name="Spatafora J.W."/>
            <person name="Stachowiak A."/>
            <person name="Turgeon B.G."/>
            <person name="Tyler B.M."/>
            <person name="Vincent D."/>
            <person name="Weissenbach J."/>
            <person name="Amselem J."/>
            <person name="Quesneville H."/>
            <person name="Oliver R.P."/>
            <person name="Wincker P."/>
            <person name="Balesdent M.-H."/>
            <person name="Howlett B.J."/>
        </authorList>
    </citation>
    <scope>NUCLEOTIDE SEQUENCE [LARGE SCALE GENOMIC DNA]</scope>
    <source>
        <strain evidence="3">JN3 / isolate v23.1.3 / race Av1-4-5-6-7-8</strain>
    </source>
</reference>
<dbReference type="AlphaFoldDB" id="E4ZWR2"/>
<keyword evidence="3" id="KW-1185">Reference proteome</keyword>
<keyword evidence="1" id="KW-0472">Membrane</keyword>
<sequence length="248" mass="27750">MGNSQHLQHTRSTSSASSTIPVRASTYSWPLFAINGLLSTLSIINLGLISSTIAWLLEQRHGVHSFQIGWSGRSTPLNVEPKNLWVAHNYESIAAAGYGLLVGIFGMITAWRMRKASRRLKSLDALAVFQLVAILFTLSVLIFVFIVTHGTNGQQIREPVASNNIGVDYFEFTWTPETWMTAILQLPLVDGSQRKEISSKVTNMVAWRWMLVAILMVDYVALTVTLIAWLKQRRSVTSRTSSADWIEK</sequence>
<dbReference type="OrthoDB" id="3597048at2759"/>
<dbReference type="OMA" id="ISSMVGW"/>
<protein>
    <submittedName>
        <fullName evidence="2">Uncharacterized protein</fullName>
    </submittedName>
</protein>
<evidence type="ECO:0000313" key="3">
    <source>
        <dbReference type="Proteomes" id="UP000002668"/>
    </source>
</evidence>
<dbReference type="Proteomes" id="UP000002668">
    <property type="component" value="Genome"/>
</dbReference>
<dbReference type="HOGENOM" id="CLU_082501_0_0_1"/>
<keyword evidence="1" id="KW-1133">Transmembrane helix</keyword>
<dbReference type="eggNOG" id="ENOG502STMW">
    <property type="taxonomic scope" value="Eukaryota"/>
</dbReference>
<accession>E4ZWR2</accession>
<dbReference type="InParanoid" id="E4ZWR2"/>
<dbReference type="GeneID" id="13281562"/>
<organism evidence="3">
    <name type="scientific">Leptosphaeria maculans (strain JN3 / isolate v23.1.3 / race Av1-4-5-6-7-8)</name>
    <name type="common">Blackleg fungus</name>
    <name type="synonym">Phoma lingam</name>
    <dbReference type="NCBI Taxonomy" id="985895"/>
    <lineage>
        <taxon>Eukaryota</taxon>
        <taxon>Fungi</taxon>
        <taxon>Dikarya</taxon>
        <taxon>Ascomycota</taxon>
        <taxon>Pezizomycotina</taxon>
        <taxon>Dothideomycetes</taxon>
        <taxon>Pleosporomycetidae</taxon>
        <taxon>Pleosporales</taxon>
        <taxon>Pleosporineae</taxon>
        <taxon>Leptosphaeriaceae</taxon>
        <taxon>Plenodomus</taxon>
        <taxon>Plenodomus lingam/Leptosphaeria maculans species complex</taxon>
    </lineage>
</organism>
<feature type="transmembrane region" description="Helical" evidence="1">
    <location>
        <begin position="32"/>
        <end position="57"/>
    </location>
</feature>
<dbReference type="VEuPathDB" id="FungiDB:LEMA_P031900.1"/>
<evidence type="ECO:0000313" key="2">
    <source>
        <dbReference type="EMBL" id="CBX96038.1"/>
    </source>
</evidence>
<gene>
    <name evidence="2" type="ORF">LEMA_P031900.1</name>
</gene>
<feature type="transmembrane region" description="Helical" evidence="1">
    <location>
        <begin position="209"/>
        <end position="230"/>
    </location>
</feature>
<name>E4ZWR2_LEPMJ</name>
<feature type="transmembrane region" description="Helical" evidence="1">
    <location>
        <begin position="123"/>
        <end position="147"/>
    </location>
</feature>
<feature type="transmembrane region" description="Helical" evidence="1">
    <location>
        <begin position="93"/>
        <end position="111"/>
    </location>
</feature>
<proteinExistence type="predicted"/>
<evidence type="ECO:0000256" key="1">
    <source>
        <dbReference type="SAM" id="Phobius"/>
    </source>
</evidence>